<dbReference type="SUPFAM" id="SSF52833">
    <property type="entry name" value="Thioredoxin-like"/>
    <property type="match status" value="1"/>
</dbReference>
<dbReference type="Pfam" id="PF00515">
    <property type="entry name" value="TPR_1"/>
    <property type="match status" value="1"/>
</dbReference>
<keyword evidence="6" id="KW-1185">Reference proteome</keyword>
<dbReference type="EMBL" id="JBHSPH010000010">
    <property type="protein sequence ID" value="MFC5864528.1"/>
    <property type="molecule type" value="Genomic_DNA"/>
</dbReference>
<evidence type="ECO:0000259" key="3">
    <source>
        <dbReference type="Pfam" id="PF00578"/>
    </source>
</evidence>
<dbReference type="SMART" id="SM00671">
    <property type="entry name" value="SEL1"/>
    <property type="match status" value="5"/>
</dbReference>
<feature type="repeat" description="TPR" evidence="2">
    <location>
        <begin position="1261"/>
        <end position="1294"/>
    </location>
</feature>
<dbReference type="InterPro" id="IPR011990">
    <property type="entry name" value="TPR-like_helical_dom_sf"/>
</dbReference>
<dbReference type="InterPro" id="IPR011519">
    <property type="entry name" value="UnbV_ASPIC"/>
</dbReference>
<evidence type="ECO:0000313" key="5">
    <source>
        <dbReference type="EMBL" id="MFC5864528.1"/>
    </source>
</evidence>
<feature type="repeat" description="TPR" evidence="2">
    <location>
        <begin position="1227"/>
        <end position="1260"/>
    </location>
</feature>
<dbReference type="PANTHER" id="PTHR16026">
    <property type="entry name" value="CARTILAGE ACIDIC PROTEIN 1"/>
    <property type="match status" value="1"/>
</dbReference>
<dbReference type="RefSeq" id="WP_263333043.1">
    <property type="nucleotide sequence ID" value="NZ_JAGSYH010000001.1"/>
</dbReference>
<accession>A0ABW1EKC2</accession>
<dbReference type="PROSITE" id="PS50005">
    <property type="entry name" value="TPR"/>
    <property type="match status" value="7"/>
</dbReference>
<keyword evidence="1" id="KW-0732">Signal</keyword>
<sequence>MPVAKGELIFHCGGILLFNLPGDRTTTRSMYSPSYPKSGVTRRRLLKYLGIAPAAARWVSLAGSFLPREAFSEQPSYPSEVDFHEPRLQPHYPSKSPLESVLRLVAPGRDEFFTEKYAAEIDSILQNLSKELQSAAPGLSALKNVFDSSFSGTGLHVVQEKTLSSNAGLELIERKFASDGVGPDGFLHGFEAYLGGMHVETAEFQIVLIQQASETPLTAHAEIRYDFVLAKGQNQREQRIGTWTTEWIATGQGRWAVRNWSTAEERVARFHGYGFEDVTSAALGHTESYRQQLLRGGDYWRSVLDGACGIDVYGNNGIAVGDFDNDGFDDMYVCQPAGLPNRLYRNRGDGTFDDVSESSGVNLLDGTACALFADFDNRGLQDLLVVCASGPLFFRNTGAGKFALAPNAFRFAQPPQGAFTHAALADYDNDGHLDIYLCTYSYYVGLDQYHYPIPYFDARNGPANILMHNEGNGIFVERTRETGLDAENDRYSFACAWNDFDGDGHPDLLVANDFGRPNLYRNNGNGTFTAISEEAHVSEVGAGMSAAWGDIDNDGNPDAYIANMWSAAGERVSTQKQFHPEASAEIRKLYLRHARGNSVFHNTGKGVFEDASESSGASMGRWSWCSDFLDFDHSGWMGLYIANGYISAPDRGDLGSFFWRQVVGKSPNDATPSQTYEHGWGALNELIRADGTWSGYERNVLYANDGKGQFFEVSGVLGLDFVEDSRSFALADLDGDGRMEIVLKNRNAPQLRILHNRNAQIGNSIIVRLRGTRSNRDAVGATLTLRCGQLQQTKQLQAGSGFLAQHSKEVHFGLGAAPERIDLSVRWPMGATQHFSDLPANHRIELVEGSDKYKANPFAKTATAFENAVPQRIPDPYPATAETWLLQPIKAPGFSLNDVAGAPHSLEKLSGNLIALAFCDVSSNLSLRQLAHFAEAVSAARSSDLSFIAVHCESGGQKSSTEADIRKQNLPYPVLFANDEVAGQYNIIYRYLFDRRRDLGFPTTFLLDREGMIVKVYQGVVEAGRIIDDAASIPTHPQDRVRKALPFAGPLYQDAIQRNDFTYGVAFFQHGYLDQAEASFRQVIAAKPDDPEAYYNLGTLSLRRNDLSNAQSYLNKAIELRPEYPEAWNNLGMLAAQQNNPQEAIRNFLKSIQLRPSYVIAYLNLGNVYRRQGQADKALEYLTQAIKLQPDDPEIYYNLGMLYAREGQSDLAADNLNKAIALRPEYAEARNNLGVLYVRNKNYDKAEEQFKACVQIVPDFDQSYLNLARLYVLEGKRDQAREVLQSLLQHQPENGAAKQALQMLASNP</sequence>
<proteinExistence type="predicted"/>
<dbReference type="SUPFAM" id="SSF48452">
    <property type="entry name" value="TPR-like"/>
    <property type="match status" value="1"/>
</dbReference>
<comment type="caution">
    <text evidence="5">The sequence shown here is derived from an EMBL/GenBank/DDBJ whole genome shotgun (WGS) entry which is preliminary data.</text>
</comment>
<keyword evidence="2" id="KW-0802">TPR repeat</keyword>
<dbReference type="InterPro" id="IPR006597">
    <property type="entry name" value="Sel1-like"/>
</dbReference>
<dbReference type="PANTHER" id="PTHR16026:SF0">
    <property type="entry name" value="CARTILAGE ACIDIC PROTEIN 1"/>
    <property type="match status" value="1"/>
</dbReference>
<dbReference type="Gene3D" id="2.130.10.130">
    <property type="entry name" value="Integrin alpha, N-terminal"/>
    <property type="match status" value="1"/>
</dbReference>
<gene>
    <name evidence="5" type="ORF">ACFPT7_19630</name>
</gene>
<feature type="repeat" description="TPR" evidence="2">
    <location>
        <begin position="1057"/>
        <end position="1090"/>
    </location>
</feature>
<dbReference type="Pfam" id="PF07593">
    <property type="entry name" value="UnbV_ASPIC"/>
    <property type="match status" value="1"/>
</dbReference>
<feature type="repeat" description="TPR" evidence="2">
    <location>
        <begin position="1159"/>
        <end position="1192"/>
    </location>
</feature>
<organism evidence="5 6">
    <name type="scientific">Acidicapsa dinghuensis</name>
    <dbReference type="NCBI Taxonomy" id="2218256"/>
    <lineage>
        <taxon>Bacteria</taxon>
        <taxon>Pseudomonadati</taxon>
        <taxon>Acidobacteriota</taxon>
        <taxon>Terriglobia</taxon>
        <taxon>Terriglobales</taxon>
        <taxon>Acidobacteriaceae</taxon>
        <taxon>Acidicapsa</taxon>
    </lineage>
</organism>
<dbReference type="Gene3D" id="3.40.30.10">
    <property type="entry name" value="Glutaredoxin"/>
    <property type="match status" value="1"/>
</dbReference>
<evidence type="ECO:0000313" key="6">
    <source>
        <dbReference type="Proteomes" id="UP001596091"/>
    </source>
</evidence>
<dbReference type="InterPro" id="IPR028994">
    <property type="entry name" value="Integrin_alpha_N"/>
</dbReference>
<dbReference type="Pfam" id="PF14559">
    <property type="entry name" value="TPR_19"/>
    <property type="match status" value="1"/>
</dbReference>
<reference evidence="6" key="1">
    <citation type="journal article" date="2019" name="Int. J. Syst. Evol. Microbiol.">
        <title>The Global Catalogue of Microorganisms (GCM) 10K type strain sequencing project: providing services to taxonomists for standard genome sequencing and annotation.</title>
        <authorList>
            <consortium name="The Broad Institute Genomics Platform"/>
            <consortium name="The Broad Institute Genome Sequencing Center for Infectious Disease"/>
            <person name="Wu L."/>
            <person name="Ma J."/>
        </authorList>
    </citation>
    <scope>NUCLEOTIDE SEQUENCE [LARGE SCALE GENOMIC DNA]</scope>
    <source>
        <strain evidence="6">JCM 4087</strain>
    </source>
</reference>
<dbReference type="CDD" id="cd02966">
    <property type="entry name" value="TlpA_like_family"/>
    <property type="match status" value="1"/>
</dbReference>
<dbReference type="SUPFAM" id="SSF69318">
    <property type="entry name" value="Integrin alpha N-terminal domain"/>
    <property type="match status" value="1"/>
</dbReference>
<feature type="repeat" description="TPR" evidence="2">
    <location>
        <begin position="1125"/>
        <end position="1158"/>
    </location>
</feature>
<dbReference type="InterPro" id="IPR019734">
    <property type="entry name" value="TPR_rpt"/>
</dbReference>
<dbReference type="InterPro" id="IPR036249">
    <property type="entry name" value="Thioredoxin-like_sf"/>
</dbReference>
<feature type="domain" description="ASPIC/UnbV" evidence="4">
    <location>
        <begin position="778"/>
        <end position="844"/>
    </location>
</feature>
<dbReference type="Gene3D" id="1.25.40.10">
    <property type="entry name" value="Tetratricopeptide repeat domain"/>
    <property type="match status" value="3"/>
</dbReference>
<dbReference type="PROSITE" id="PS50293">
    <property type="entry name" value="TPR_REGION"/>
    <property type="match status" value="3"/>
</dbReference>
<dbReference type="InterPro" id="IPR027039">
    <property type="entry name" value="Crtac1"/>
</dbReference>
<dbReference type="Pfam" id="PF13414">
    <property type="entry name" value="TPR_11"/>
    <property type="match status" value="1"/>
</dbReference>
<feature type="domain" description="Alkyl hydroperoxide reductase subunit C/ Thiol specific antioxidant" evidence="3">
    <location>
        <begin position="890"/>
        <end position="1015"/>
    </location>
</feature>
<dbReference type="InterPro" id="IPR013517">
    <property type="entry name" value="FG-GAP"/>
</dbReference>
<feature type="repeat" description="TPR" evidence="2">
    <location>
        <begin position="1193"/>
        <end position="1226"/>
    </location>
</feature>
<evidence type="ECO:0000256" key="2">
    <source>
        <dbReference type="PROSITE-ProRule" id="PRU00339"/>
    </source>
</evidence>
<dbReference type="InterPro" id="IPR000866">
    <property type="entry name" value="AhpC/TSA"/>
</dbReference>
<dbReference type="Pfam" id="PF13432">
    <property type="entry name" value="TPR_16"/>
    <property type="match status" value="1"/>
</dbReference>
<evidence type="ECO:0000256" key="1">
    <source>
        <dbReference type="ARBA" id="ARBA00022729"/>
    </source>
</evidence>
<protein>
    <submittedName>
        <fullName evidence="5">FG-GAP-like repeat-containing protein</fullName>
    </submittedName>
</protein>
<dbReference type="Proteomes" id="UP001596091">
    <property type="component" value="Unassembled WGS sequence"/>
</dbReference>
<dbReference type="SMART" id="SM00028">
    <property type="entry name" value="TPR"/>
    <property type="match status" value="6"/>
</dbReference>
<name>A0ABW1EKC2_9BACT</name>
<feature type="repeat" description="TPR" evidence="2">
    <location>
        <begin position="1091"/>
        <end position="1124"/>
    </location>
</feature>
<evidence type="ECO:0000259" key="4">
    <source>
        <dbReference type="Pfam" id="PF07593"/>
    </source>
</evidence>
<dbReference type="Pfam" id="PF13517">
    <property type="entry name" value="FG-GAP_3"/>
    <property type="match status" value="3"/>
</dbReference>
<dbReference type="Pfam" id="PF00578">
    <property type="entry name" value="AhpC-TSA"/>
    <property type="match status" value="1"/>
</dbReference>